<accession>A0A0N5B612</accession>
<reference evidence="3" key="1">
    <citation type="submission" date="2017-02" db="UniProtKB">
        <authorList>
            <consortium name="WormBaseParasite"/>
        </authorList>
    </citation>
    <scope>IDENTIFICATION</scope>
</reference>
<dbReference type="WBParaSite" id="SPAL_0000150250.1">
    <property type="protein sequence ID" value="SPAL_0000150250.1"/>
    <property type="gene ID" value="SPAL_0000150250"/>
</dbReference>
<keyword evidence="2" id="KW-1185">Reference proteome</keyword>
<dbReference type="PROSITE" id="PS51281">
    <property type="entry name" value="TAP_C"/>
    <property type="match status" value="1"/>
</dbReference>
<dbReference type="GO" id="GO:0051028">
    <property type="term" value="P:mRNA transport"/>
    <property type="evidence" value="ECO:0007669"/>
    <property type="project" value="InterPro"/>
</dbReference>
<dbReference type="InterPro" id="IPR005637">
    <property type="entry name" value="TAP_C_dom"/>
</dbReference>
<feature type="domain" description="TAP-C" evidence="1">
    <location>
        <begin position="100"/>
        <end position="138"/>
    </location>
</feature>
<dbReference type="Proteomes" id="UP000046392">
    <property type="component" value="Unplaced"/>
</dbReference>
<organism evidence="2 3">
    <name type="scientific">Strongyloides papillosus</name>
    <name type="common">Intestinal threadworm</name>
    <dbReference type="NCBI Taxonomy" id="174720"/>
    <lineage>
        <taxon>Eukaryota</taxon>
        <taxon>Metazoa</taxon>
        <taxon>Ecdysozoa</taxon>
        <taxon>Nematoda</taxon>
        <taxon>Chromadorea</taxon>
        <taxon>Rhabditida</taxon>
        <taxon>Tylenchina</taxon>
        <taxon>Panagrolaimomorpha</taxon>
        <taxon>Strongyloidoidea</taxon>
        <taxon>Strongyloididae</taxon>
        <taxon>Strongyloides</taxon>
    </lineage>
</organism>
<protein>
    <submittedName>
        <fullName evidence="3">TAP-C domain-containing protein</fullName>
    </submittedName>
</protein>
<dbReference type="Gene3D" id="1.10.8.10">
    <property type="entry name" value="DNA helicase RuvA subunit, C-terminal domain"/>
    <property type="match status" value="1"/>
</dbReference>
<sequence length="138" mass="16011">MFRRADVKSKGRRVFAVFILDIVGKNDKDGYNESFSRFNGNNGKKVRKFQKDLPTESGYLSKKGITLNVYVRFNMDLKNMLPISTVSLKLIILKQIYNLEIQSSMVMEFVEQSGVNEIRSRCCLQDSDWNFFLASDKF</sequence>
<dbReference type="Pfam" id="PF03943">
    <property type="entry name" value="TAP_C"/>
    <property type="match status" value="1"/>
</dbReference>
<name>A0A0N5B612_STREA</name>
<dbReference type="SUPFAM" id="SSF46934">
    <property type="entry name" value="UBA-like"/>
    <property type="match status" value="1"/>
</dbReference>
<proteinExistence type="predicted"/>
<evidence type="ECO:0000313" key="3">
    <source>
        <dbReference type="WBParaSite" id="SPAL_0000150250.1"/>
    </source>
</evidence>
<dbReference type="GO" id="GO:0005634">
    <property type="term" value="C:nucleus"/>
    <property type="evidence" value="ECO:0007669"/>
    <property type="project" value="InterPro"/>
</dbReference>
<dbReference type="InterPro" id="IPR009060">
    <property type="entry name" value="UBA-like_sf"/>
</dbReference>
<evidence type="ECO:0000259" key="1">
    <source>
        <dbReference type="PROSITE" id="PS51281"/>
    </source>
</evidence>
<evidence type="ECO:0000313" key="2">
    <source>
        <dbReference type="Proteomes" id="UP000046392"/>
    </source>
</evidence>
<dbReference type="AlphaFoldDB" id="A0A0N5B612"/>